<evidence type="ECO:0000256" key="1">
    <source>
        <dbReference type="ARBA" id="ARBA00004651"/>
    </source>
</evidence>
<feature type="transmembrane region" description="Helical" evidence="6">
    <location>
        <begin position="105"/>
        <end position="128"/>
    </location>
</feature>
<evidence type="ECO:0000256" key="6">
    <source>
        <dbReference type="SAM" id="Phobius"/>
    </source>
</evidence>
<evidence type="ECO:0000313" key="8">
    <source>
        <dbReference type="Proteomes" id="UP000741013"/>
    </source>
</evidence>
<keyword evidence="8" id="KW-1185">Reference proteome</keyword>
<keyword evidence="3 6" id="KW-0812">Transmembrane</keyword>
<dbReference type="InterPro" id="IPR011701">
    <property type="entry name" value="MFS"/>
</dbReference>
<feature type="transmembrane region" description="Helical" evidence="6">
    <location>
        <begin position="48"/>
        <end position="69"/>
    </location>
</feature>
<feature type="transmembrane region" description="Helical" evidence="6">
    <location>
        <begin position="364"/>
        <end position="386"/>
    </location>
</feature>
<feature type="transmembrane region" description="Helical" evidence="6">
    <location>
        <begin position="20"/>
        <end position="42"/>
    </location>
</feature>
<sequence>MAERRGITAPLRVREFRALWFAELLSVAGDQLARVALAVLVFDRTSSAALTALTYALTFVPSILGGFLLSGLADRFPRRAVLVVTDCVRAGLALLMAVPGLPLPVLWACVGLLSVASGPFKAASMALLPQVVPGERYAQALALRQVTGQSAQLAGFAGGGALLVVLEPHLALGLNALTFVVSAILIRTGVRHRPAAARASGETAGEGTTDRRKLITLYALVSLVGLYVVPEGLAAPYADGLGAAALGVGLLLAADPLGSVLGAWLVARSRIPASPGIAAGLAVAAGLPLLVCDLVPGLALSVLCWAASGVFSTAYLVQTQTMVVDAVPDHRLGTVMGRLATVLYCSQGVAVLLAGPAADAAGPFRVIAAAGLLAAVLAAAVGIGWARPRRGGGPDSDFTAHQSLLPMAGTSSQRMDCRDASALSMKV</sequence>
<accession>A0ABS4PZI7</accession>
<dbReference type="CDD" id="cd06173">
    <property type="entry name" value="MFS_MefA_like"/>
    <property type="match status" value="1"/>
</dbReference>
<dbReference type="Gene3D" id="1.20.1250.20">
    <property type="entry name" value="MFS general substrate transporter like domains"/>
    <property type="match status" value="1"/>
</dbReference>
<dbReference type="Proteomes" id="UP000741013">
    <property type="component" value="Unassembled WGS sequence"/>
</dbReference>
<dbReference type="InterPro" id="IPR022324">
    <property type="entry name" value="Bacilysin_exporter_BacE_put"/>
</dbReference>
<keyword evidence="4 6" id="KW-1133">Transmembrane helix</keyword>
<gene>
    <name evidence="7" type="ORF">JOM49_006360</name>
</gene>
<organism evidence="7 8">
    <name type="scientific">Amycolatopsis magusensis</name>
    <dbReference type="NCBI Taxonomy" id="882444"/>
    <lineage>
        <taxon>Bacteria</taxon>
        <taxon>Bacillati</taxon>
        <taxon>Actinomycetota</taxon>
        <taxon>Actinomycetes</taxon>
        <taxon>Pseudonocardiales</taxon>
        <taxon>Pseudonocardiaceae</taxon>
        <taxon>Amycolatopsis</taxon>
    </lineage>
</organism>
<comment type="caution">
    <text evidence="7">The sequence shown here is derived from an EMBL/GenBank/DDBJ whole genome shotgun (WGS) entry which is preliminary data.</text>
</comment>
<feature type="transmembrane region" description="Helical" evidence="6">
    <location>
        <begin position="217"/>
        <end position="238"/>
    </location>
</feature>
<evidence type="ECO:0000256" key="5">
    <source>
        <dbReference type="ARBA" id="ARBA00023136"/>
    </source>
</evidence>
<evidence type="ECO:0000313" key="7">
    <source>
        <dbReference type="EMBL" id="MBP2184834.1"/>
    </source>
</evidence>
<evidence type="ECO:0000256" key="2">
    <source>
        <dbReference type="ARBA" id="ARBA00022475"/>
    </source>
</evidence>
<feature type="transmembrane region" description="Helical" evidence="6">
    <location>
        <begin position="273"/>
        <end position="291"/>
    </location>
</feature>
<dbReference type="Pfam" id="PF07690">
    <property type="entry name" value="MFS_1"/>
    <property type="match status" value="1"/>
</dbReference>
<evidence type="ECO:0000256" key="4">
    <source>
        <dbReference type="ARBA" id="ARBA00022989"/>
    </source>
</evidence>
<dbReference type="EMBL" id="JAGGMS010000001">
    <property type="protein sequence ID" value="MBP2184834.1"/>
    <property type="molecule type" value="Genomic_DNA"/>
</dbReference>
<feature type="transmembrane region" description="Helical" evidence="6">
    <location>
        <begin position="172"/>
        <end position="190"/>
    </location>
</feature>
<comment type="subcellular location">
    <subcellularLocation>
        <location evidence="1">Cell membrane</location>
        <topology evidence="1">Multi-pass membrane protein</topology>
    </subcellularLocation>
</comment>
<dbReference type="PANTHER" id="PTHR23513">
    <property type="entry name" value="INTEGRAL MEMBRANE EFFLUX PROTEIN-RELATED"/>
    <property type="match status" value="1"/>
</dbReference>
<name>A0ABS4PZI7_9PSEU</name>
<feature type="transmembrane region" description="Helical" evidence="6">
    <location>
        <begin position="297"/>
        <end position="317"/>
    </location>
</feature>
<feature type="transmembrane region" description="Helical" evidence="6">
    <location>
        <begin position="244"/>
        <end position="266"/>
    </location>
</feature>
<protein>
    <submittedName>
        <fullName evidence="7">MFS family permease</fullName>
    </submittedName>
</protein>
<reference evidence="7 8" key="1">
    <citation type="submission" date="2021-03" db="EMBL/GenBank/DDBJ databases">
        <title>Sequencing the genomes of 1000 actinobacteria strains.</title>
        <authorList>
            <person name="Klenk H.-P."/>
        </authorList>
    </citation>
    <scope>NUCLEOTIDE SEQUENCE [LARGE SCALE GENOMIC DNA]</scope>
    <source>
        <strain evidence="7 8">DSM 45510</strain>
    </source>
</reference>
<dbReference type="PANTHER" id="PTHR23513:SF11">
    <property type="entry name" value="STAPHYLOFERRIN A TRANSPORTER"/>
    <property type="match status" value="1"/>
</dbReference>
<dbReference type="RefSeq" id="WP_209667795.1">
    <property type="nucleotide sequence ID" value="NZ_JAGGMS010000001.1"/>
</dbReference>
<keyword evidence="2" id="KW-1003">Cell membrane</keyword>
<evidence type="ECO:0000256" key="3">
    <source>
        <dbReference type="ARBA" id="ARBA00022692"/>
    </source>
</evidence>
<proteinExistence type="predicted"/>
<dbReference type="PRINTS" id="PR01988">
    <property type="entry name" value="EXPORTERBACE"/>
</dbReference>
<feature type="transmembrane region" description="Helical" evidence="6">
    <location>
        <begin position="338"/>
        <end position="358"/>
    </location>
</feature>
<dbReference type="InterPro" id="IPR036259">
    <property type="entry name" value="MFS_trans_sf"/>
</dbReference>
<dbReference type="SUPFAM" id="SSF103473">
    <property type="entry name" value="MFS general substrate transporter"/>
    <property type="match status" value="1"/>
</dbReference>
<keyword evidence="5 6" id="KW-0472">Membrane</keyword>